<dbReference type="CDD" id="cd06170">
    <property type="entry name" value="LuxR_C_like"/>
    <property type="match status" value="1"/>
</dbReference>
<comment type="caution">
    <text evidence="5">The sequence shown here is derived from an EMBL/GenBank/DDBJ whole genome shotgun (WGS) entry which is preliminary data.</text>
</comment>
<reference evidence="5 6" key="1">
    <citation type="journal article" date="2012" name="Front. Microbiol.">
        <title>Redundancy and modularity in membrane-associated dissimilatory nitrate reduction in Bacillus.</title>
        <authorList>
            <person name="Heylen K."/>
            <person name="Keltjens J."/>
        </authorList>
    </citation>
    <scope>NUCLEOTIDE SEQUENCE [LARGE SCALE GENOMIC DNA]</scope>
    <source>
        <strain evidence="5 6">LMG 9581</strain>
    </source>
</reference>
<evidence type="ECO:0000256" key="2">
    <source>
        <dbReference type="PROSITE-ProRule" id="PRU00169"/>
    </source>
</evidence>
<protein>
    <submittedName>
        <fullName evidence="5">Two component LuxR family transcriptional regulator</fullName>
    </submittedName>
</protein>
<dbReference type="Pfam" id="PF00196">
    <property type="entry name" value="GerE"/>
    <property type="match status" value="1"/>
</dbReference>
<dbReference type="SMART" id="SM00421">
    <property type="entry name" value="HTH_LUXR"/>
    <property type="match status" value="1"/>
</dbReference>
<evidence type="ECO:0000313" key="6">
    <source>
        <dbReference type="Proteomes" id="UP000006315"/>
    </source>
</evidence>
<dbReference type="SMART" id="SM00448">
    <property type="entry name" value="REC"/>
    <property type="match status" value="1"/>
</dbReference>
<gene>
    <name evidence="5" type="ORF">BAZO_00785</name>
</gene>
<organism evidence="5 6">
    <name type="scientific">Schinkia azotoformans LMG 9581</name>
    <dbReference type="NCBI Taxonomy" id="1131731"/>
    <lineage>
        <taxon>Bacteria</taxon>
        <taxon>Bacillati</taxon>
        <taxon>Bacillota</taxon>
        <taxon>Bacilli</taxon>
        <taxon>Bacillales</taxon>
        <taxon>Bacillaceae</taxon>
        <taxon>Calidifontibacillus/Schinkia group</taxon>
        <taxon>Schinkia</taxon>
    </lineage>
</organism>
<feature type="domain" description="Response regulatory" evidence="4">
    <location>
        <begin position="3"/>
        <end position="119"/>
    </location>
</feature>
<dbReference type="InterPro" id="IPR011006">
    <property type="entry name" value="CheY-like_superfamily"/>
</dbReference>
<dbReference type="PATRIC" id="fig|1131731.3.peg.164"/>
<dbReference type="InterPro" id="IPR001789">
    <property type="entry name" value="Sig_transdc_resp-reg_receiver"/>
</dbReference>
<proteinExistence type="predicted"/>
<dbReference type="InterPro" id="IPR058245">
    <property type="entry name" value="NreC/VraR/RcsB-like_REC"/>
</dbReference>
<dbReference type="GO" id="GO:0000160">
    <property type="term" value="P:phosphorelay signal transduction system"/>
    <property type="evidence" value="ECO:0007669"/>
    <property type="project" value="InterPro"/>
</dbReference>
<evidence type="ECO:0000313" key="5">
    <source>
        <dbReference type="EMBL" id="EKN70774.1"/>
    </source>
</evidence>
<evidence type="ECO:0000256" key="1">
    <source>
        <dbReference type="ARBA" id="ARBA00022553"/>
    </source>
</evidence>
<dbReference type="InterPro" id="IPR000792">
    <property type="entry name" value="Tscrpt_reg_LuxR_C"/>
</dbReference>
<dbReference type="SUPFAM" id="SSF52172">
    <property type="entry name" value="CheY-like"/>
    <property type="match status" value="1"/>
</dbReference>
<dbReference type="AlphaFoldDB" id="K6DR00"/>
<dbReference type="PANTHER" id="PTHR45566">
    <property type="entry name" value="HTH-TYPE TRANSCRIPTIONAL REGULATOR YHJB-RELATED"/>
    <property type="match status" value="1"/>
</dbReference>
<dbReference type="PROSITE" id="PS50110">
    <property type="entry name" value="RESPONSE_REGULATORY"/>
    <property type="match status" value="1"/>
</dbReference>
<dbReference type="EMBL" id="AJLR01000007">
    <property type="protein sequence ID" value="EKN70774.1"/>
    <property type="molecule type" value="Genomic_DNA"/>
</dbReference>
<keyword evidence="1 2" id="KW-0597">Phosphoprotein</keyword>
<feature type="modified residue" description="4-aspartylphosphate" evidence="2">
    <location>
        <position position="54"/>
    </location>
</feature>
<keyword evidence="6" id="KW-1185">Reference proteome</keyword>
<feature type="domain" description="HTH luxR-type" evidence="3">
    <location>
        <begin position="146"/>
        <end position="211"/>
    </location>
</feature>
<dbReference type="PROSITE" id="PS50043">
    <property type="entry name" value="HTH_LUXR_2"/>
    <property type="match status" value="1"/>
</dbReference>
<name>K6DR00_SCHAZ</name>
<dbReference type="PANTHER" id="PTHR45566:SF1">
    <property type="entry name" value="HTH-TYPE TRANSCRIPTIONAL REGULATOR YHJB-RELATED"/>
    <property type="match status" value="1"/>
</dbReference>
<dbReference type="STRING" id="1131731.BAZO_00785"/>
<evidence type="ECO:0000259" key="4">
    <source>
        <dbReference type="PROSITE" id="PS50110"/>
    </source>
</evidence>
<accession>K6DR00</accession>
<dbReference type="RefSeq" id="WP_003329263.1">
    <property type="nucleotide sequence ID" value="NZ_AJLR01000007.1"/>
</dbReference>
<dbReference type="Pfam" id="PF00072">
    <property type="entry name" value="Response_reg"/>
    <property type="match status" value="1"/>
</dbReference>
<sequence length="220" mass="25130">MIEILIVDDHPVITKGIKYMILEKETGINVDIVSSPLEIDKFLTKKSYDILITDLYMPEMNGIELTKKVHREYPQIKVIVYTAYDIYKHFKQIMDAGGAGLLNKTCSEEQLITTIKCVYRGEIILPLDLCRTLSEGNIPISESESLNVRNIELSDEEISILQDIGKGLTNENIAKKMFMSRRTIEYKLTKLFKRLNVTSRNEALNQAKIIGLIDEKSDLT</sequence>
<dbReference type="Proteomes" id="UP000006315">
    <property type="component" value="Unassembled WGS sequence"/>
</dbReference>
<dbReference type="Gene3D" id="3.40.50.2300">
    <property type="match status" value="1"/>
</dbReference>
<dbReference type="CDD" id="cd17535">
    <property type="entry name" value="REC_NarL-like"/>
    <property type="match status" value="1"/>
</dbReference>
<dbReference type="InterPro" id="IPR051015">
    <property type="entry name" value="EvgA-like"/>
</dbReference>
<dbReference type="PRINTS" id="PR00038">
    <property type="entry name" value="HTHLUXR"/>
</dbReference>
<dbReference type="GO" id="GO:0006355">
    <property type="term" value="P:regulation of DNA-templated transcription"/>
    <property type="evidence" value="ECO:0007669"/>
    <property type="project" value="InterPro"/>
</dbReference>
<evidence type="ECO:0000259" key="3">
    <source>
        <dbReference type="PROSITE" id="PS50043"/>
    </source>
</evidence>